<protein>
    <submittedName>
        <fullName evidence="1">Uncharacterized protein</fullName>
    </submittedName>
</protein>
<reference evidence="1" key="2">
    <citation type="submission" date="2013-05" db="EMBL/GenBank/DDBJ databases">
        <authorList>
            <person name="Carter J.-M."/>
            <person name="Baker S.C."/>
            <person name="Pink R."/>
            <person name="Carter D.R.F."/>
            <person name="Collins A."/>
            <person name="Tomlin J."/>
            <person name="Gibbs M."/>
            <person name="Breuker C.J."/>
        </authorList>
    </citation>
    <scope>NUCLEOTIDE SEQUENCE</scope>
    <source>
        <tissue evidence="1">Ovary</tissue>
    </source>
</reference>
<dbReference type="AlphaFoldDB" id="S4P7A0"/>
<proteinExistence type="predicted"/>
<organism evidence="1">
    <name type="scientific">Pararge aegeria</name>
    <name type="common">speckled wood butterfly</name>
    <dbReference type="NCBI Taxonomy" id="116150"/>
    <lineage>
        <taxon>Eukaryota</taxon>
        <taxon>Metazoa</taxon>
        <taxon>Ecdysozoa</taxon>
        <taxon>Arthropoda</taxon>
        <taxon>Hexapoda</taxon>
        <taxon>Insecta</taxon>
        <taxon>Pterygota</taxon>
        <taxon>Neoptera</taxon>
        <taxon>Endopterygota</taxon>
        <taxon>Lepidoptera</taxon>
        <taxon>Glossata</taxon>
        <taxon>Ditrysia</taxon>
        <taxon>Papilionoidea</taxon>
        <taxon>Nymphalidae</taxon>
        <taxon>Satyrinae</taxon>
        <taxon>Satyrini</taxon>
        <taxon>Parargina</taxon>
        <taxon>Pararge</taxon>
    </lineage>
</organism>
<evidence type="ECO:0000313" key="1">
    <source>
        <dbReference type="EMBL" id="JAA82550.1"/>
    </source>
</evidence>
<accession>S4P7A0</accession>
<feature type="non-terminal residue" evidence="1">
    <location>
        <position position="1"/>
    </location>
</feature>
<sequence length="70" mass="8286">FKIKLSYKAISLFGRGVLYRVLDDRQRLLSILNCVRSNTFLRVRALAPFFQMSISYMSYMYCYEFGILPT</sequence>
<reference evidence="1" key="1">
    <citation type="journal article" date="2013" name="BMC Genomics">
        <title>Unscrambling butterfly oogenesis.</title>
        <authorList>
            <person name="Carter J.M."/>
            <person name="Baker S.C."/>
            <person name="Pink R."/>
            <person name="Carter D.R."/>
            <person name="Collins A."/>
            <person name="Tomlin J."/>
            <person name="Gibbs M."/>
            <person name="Breuker C.J."/>
        </authorList>
    </citation>
    <scope>NUCLEOTIDE SEQUENCE</scope>
    <source>
        <tissue evidence="1">Ovary</tissue>
    </source>
</reference>
<name>S4P7A0_9NEOP</name>
<dbReference type="EMBL" id="GAIX01010010">
    <property type="protein sequence ID" value="JAA82550.1"/>
    <property type="molecule type" value="Transcribed_RNA"/>
</dbReference>